<dbReference type="SMART" id="SM00342">
    <property type="entry name" value="HTH_ARAC"/>
    <property type="match status" value="1"/>
</dbReference>
<evidence type="ECO:0000256" key="3">
    <source>
        <dbReference type="ARBA" id="ARBA00023163"/>
    </source>
</evidence>
<name>A0A9P1V336_YEREN</name>
<dbReference type="GO" id="GO:0003700">
    <property type="term" value="F:DNA-binding transcription factor activity"/>
    <property type="evidence" value="ECO:0007669"/>
    <property type="project" value="InterPro"/>
</dbReference>
<dbReference type="SUPFAM" id="SSF46689">
    <property type="entry name" value="Homeodomain-like"/>
    <property type="match status" value="2"/>
</dbReference>
<gene>
    <name evidence="5" type="primary">rob_1</name>
    <name evidence="5" type="ORF">ERS137939_02344</name>
</gene>
<dbReference type="Gene3D" id="1.10.10.60">
    <property type="entry name" value="Homeodomain-like"/>
    <property type="match status" value="2"/>
</dbReference>
<dbReference type="InterPro" id="IPR050959">
    <property type="entry name" value="MarA-like"/>
</dbReference>
<comment type="caution">
    <text evidence="5">The sequence shown here is derived from an EMBL/GenBank/DDBJ whole genome shotgun (WGS) entry which is preliminary data.</text>
</comment>
<keyword evidence="2" id="KW-0238">DNA-binding</keyword>
<dbReference type="PROSITE" id="PS01124">
    <property type="entry name" value="HTH_ARAC_FAMILY_2"/>
    <property type="match status" value="1"/>
</dbReference>
<keyword evidence="1" id="KW-0805">Transcription regulation</keyword>
<dbReference type="PANTHER" id="PTHR47504">
    <property type="entry name" value="RIGHT ORIGIN-BINDING PROTEIN"/>
    <property type="match status" value="1"/>
</dbReference>
<dbReference type="EMBL" id="CPZF01000005">
    <property type="protein sequence ID" value="CNF76307.1"/>
    <property type="molecule type" value="Genomic_DNA"/>
</dbReference>
<accession>A0A9P1V336</accession>
<dbReference type="Proteomes" id="UP000041356">
    <property type="component" value="Unassembled WGS sequence"/>
</dbReference>
<feature type="domain" description="HTH araC/xylS-type" evidence="4">
    <location>
        <begin position="5"/>
        <end position="103"/>
    </location>
</feature>
<dbReference type="RefSeq" id="WP_050131125.1">
    <property type="nucleotide sequence ID" value="NZ_CPZF01000005.1"/>
</dbReference>
<organism evidence="5 6">
    <name type="scientific">Yersinia enterocolitica</name>
    <dbReference type="NCBI Taxonomy" id="630"/>
    <lineage>
        <taxon>Bacteria</taxon>
        <taxon>Pseudomonadati</taxon>
        <taxon>Pseudomonadota</taxon>
        <taxon>Gammaproteobacteria</taxon>
        <taxon>Enterobacterales</taxon>
        <taxon>Yersiniaceae</taxon>
        <taxon>Yersinia</taxon>
    </lineage>
</organism>
<dbReference type="InterPro" id="IPR018060">
    <property type="entry name" value="HTH_AraC"/>
</dbReference>
<dbReference type="AlphaFoldDB" id="A0A9P1V336"/>
<sequence>MGLIQQLAAIIEGNLNSSLPVKELAERSGYTERWLYSLFLKETGMSVAKYIRLRKLTLATLLLRHTSIPATDISLMYDFSSLQTFSRSFRQQFTVSPQQYRNAKAWDMQYAQPVLYKLTKDTEFKLVEIAEGNSLPALRNKKNIRLGMDFIHTTRDGRLVYNRNLFQSMMSIYVPTYTMSDFMISGEMVPAEDTDSEIIYTFTEISNPAQPEKLIPDGLYTCQKFKGTYEQIFEFQMYDAMGELCNNKCILKKGPMYTLFHRTDNKDIMSVQFLIPCLKA</sequence>
<evidence type="ECO:0000313" key="6">
    <source>
        <dbReference type="Proteomes" id="UP000041356"/>
    </source>
</evidence>
<evidence type="ECO:0000256" key="2">
    <source>
        <dbReference type="ARBA" id="ARBA00023125"/>
    </source>
</evidence>
<dbReference type="GO" id="GO:0043565">
    <property type="term" value="F:sequence-specific DNA binding"/>
    <property type="evidence" value="ECO:0007669"/>
    <property type="project" value="InterPro"/>
</dbReference>
<protein>
    <submittedName>
        <fullName evidence="5">Right origin-binding protein</fullName>
    </submittedName>
</protein>
<evidence type="ECO:0000313" key="5">
    <source>
        <dbReference type="EMBL" id="CNF76307.1"/>
    </source>
</evidence>
<dbReference type="PANTHER" id="PTHR47504:SF4">
    <property type="entry name" value="MULTIPLE ANTIBIOTIC RESISTANCE PROTEIN MARA"/>
    <property type="match status" value="1"/>
</dbReference>
<keyword evidence="3" id="KW-0804">Transcription</keyword>
<dbReference type="GO" id="GO:0046677">
    <property type="term" value="P:response to antibiotic"/>
    <property type="evidence" value="ECO:0007669"/>
    <property type="project" value="UniProtKB-KW"/>
</dbReference>
<evidence type="ECO:0000256" key="1">
    <source>
        <dbReference type="ARBA" id="ARBA00023015"/>
    </source>
</evidence>
<reference evidence="5 6" key="1">
    <citation type="submission" date="2015-03" db="EMBL/GenBank/DDBJ databases">
        <authorList>
            <consortium name="Pathogen Informatics"/>
            <person name="Murphy D."/>
        </authorList>
    </citation>
    <scope>NUCLEOTIDE SEQUENCE [LARGE SCALE GENOMIC DNA]</scope>
    <source>
        <strain evidence="5 6">IP27818</strain>
    </source>
</reference>
<evidence type="ECO:0000259" key="4">
    <source>
        <dbReference type="PROSITE" id="PS01124"/>
    </source>
</evidence>
<proteinExistence type="predicted"/>
<dbReference type="InterPro" id="IPR009057">
    <property type="entry name" value="Homeodomain-like_sf"/>
</dbReference>
<dbReference type="Pfam" id="PF12833">
    <property type="entry name" value="HTH_18"/>
    <property type="match status" value="1"/>
</dbReference>